<comment type="caution">
    <text evidence="3">The sequence shown here is derived from an EMBL/GenBank/DDBJ whole genome shotgun (WGS) entry which is preliminary data.</text>
</comment>
<organism evidence="3 4">
    <name type="scientific">Mycena venus</name>
    <dbReference type="NCBI Taxonomy" id="2733690"/>
    <lineage>
        <taxon>Eukaryota</taxon>
        <taxon>Fungi</taxon>
        <taxon>Dikarya</taxon>
        <taxon>Basidiomycota</taxon>
        <taxon>Agaricomycotina</taxon>
        <taxon>Agaricomycetes</taxon>
        <taxon>Agaricomycetidae</taxon>
        <taxon>Agaricales</taxon>
        <taxon>Marasmiineae</taxon>
        <taxon>Mycenaceae</taxon>
        <taxon>Mycena</taxon>
    </lineage>
</organism>
<keyword evidence="2" id="KW-0812">Transmembrane</keyword>
<name>A0A8H6U4I0_9AGAR</name>
<dbReference type="OrthoDB" id="3059929at2759"/>
<evidence type="ECO:0000256" key="1">
    <source>
        <dbReference type="SAM" id="MobiDB-lite"/>
    </source>
</evidence>
<protein>
    <recommendedName>
        <fullName evidence="5">Transmembrane protein</fullName>
    </recommendedName>
</protein>
<dbReference type="AlphaFoldDB" id="A0A8H6U4I0"/>
<feature type="region of interest" description="Disordered" evidence="1">
    <location>
        <begin position="369"/>
        <end position="419"/>
    </location>
</feature>
<reference evidence="3" key="1">
    <citation type="submission" date="2020-05" db="EMBL/GenBank/DDBJ databases">
        <title>Mycena genomes resolve the evolution of fungal bioluminescence.</title>
        <authorList>
            <person name="Tsai I.J."/>
        </authorList>
    </citation>
    <scope>NUCLEOTIDE SEQUENCE</scope>
    <source>
        <strain evidence="3">CCC161011</strain>
    </source>
</reference>
<feature type="compositionally biased region" description="Polar residues" evidence="1">
    <location>
        <begin position="387"/>
        <end position="408"/>
    </location>
</feature>
<feature type="region of interest" description="Disordered" evidence="1">
    <location>
        <begin position="15"/>
        <end position="91"/>
    </location>
</feature>
<feature type="region of interest" description="Disordered" evidence="1">
    <location>
        <begin position="136"/>
        <end position="188"/>
    </location>
</feature>
<proteinExistence type="predicted"/>
<feature type="compositionally biased region" description="Low complexity" evidence="1">
    <location>
        <begin position="35"/>
        <end position="56"/>
    </location>
</feature>
<feature type="compositionally biased region" description="Polar residues" evidence="1">
    <location>
        <begin position="247"/>
        <end position="273"/>
    </location>
</feature>
<evidence type="ECO:0000256" key="2">
    <source>
        <dbReference type="SAM" id="Phobius"/>
    </source>
</evidence>
<gene>
    <name evidence="3" type="ORF">MVEN_02508100</name>
</gene>
<keyword evidence="4" id="KW-1185">Reference proteome</keyword>
<sequence>MLVTSTPAAHVARIATGTPHVEPTDTRIGAAGNASSTGTSLRSDLSSSSRLSSSSGIQSVPHLPSPTTTASHSPRPNPSPPPLKSSRQAKPKVSEIVGGGFAILAVIFGFFIWRYLFLRAKQRKLAKHQMKGDGEAAAGAKEMEELPRRTNATKPGSPMRAESNVARAVQTPSRRNDTAAPAVTVESVEDTGSIREVVRDVGERTARTAAAAKQAHTKRTQEVASVGGRGEQLQPRADTIYPKVEITDSTSVPQRAQDIQSPPTRIDTTSQAAETGDENPFTDEGVADFGADIESQLPPTDTNYTKYPAVNITQSAEFTQRTAAPVMKTDPPNSTSDTQSKVVLRLPLLASEARAIEKQREAFENIQLGRLAEPKGALSAAGVPAETTGSMGSEENSEGAATSGSTADLESAQRQNELLRQRIQELEEQRRLDWEQGLSEHPPPVYNA</sequence>
<accession>A0A8H6U4I0</accession>
<keyword evidence="2" id="KW-1133">Transmembrane helix</keyword>
<feature type="compositionally biased region" description="Polar residues" evidence="1">
    <location>
        <begin position="331"/>
        <end position="340"/>
    </location>
</feature>
<evidence type="ECO:0000313" key="3">
    <source>
        <dbReference type="EMBL" id="KAF7328792.1"/>
    </source>
</evidence>
<dbReference type="EMBL" id="JACAZI010000034">
    <property type="protein sequence ID" value="KAF7328792.1"/>
    <property type="molecule type" value="Genomic_DNA"/>
</dbReference>
<dbReference type="Proteomes" id="UP000620124">
    <property type="component" value="Unassembled WGS sequence"/>
</dbReference>
<feature type="compositionally biased region" description="Polar residues" evidence="1">
    <location>
        <begin position="297"/>
        <end position="322"/>
    </location>
</feature>
<keyword evidence="2" id="KW-0472">Membrane</keyword>
<evidence type="ECO:0000313" key="4">
    <source>
        <dbReference type="Proteomes" id="UP000620124"/>
    </source>
</evidence>
<evidence type="ECO:0008006" key="5">
    <source>
        <dbReference type="Google" id="ProtNLM"/>
    </source>
</evidence>
<feature type="transmembrane region" description="Helical" evidence="2">
    <location>
        <begin position="96"/>
        <end position="117"/>
    </location>
</feature>
<feature type="region of interest" description="Disordered" evidence="1">
    <location>
        <begin position="212"/>
        <end position="340"/>
    </location>
</feature>